<dbReference type="Gene3D" id="3.40.50.300">
    <property type="entry name" value="P-loop containing nucleotide triphosphate hydrolases"/>
    <property type="match status" value="1"/>
</dbReference>
<evidence type="ECO:0000256" key="4">
    <source>
        <dbReference type="ARBA" id="ARBA00023134"/>
    </source>
</evidence>
<gene>
    <name evidence="8" type="primary">LOC101837226</name>
</gene>
<keyword evidence="4" id="KW-0342">GTP-binding</keyword>
<name>A0A1U8BUK7_MESAU</name>
<dbReference type="PANTHER" id="PTHR32341">
    <property type="entry name" value="INTERFERON-INDUCIBLE GTPASE"/>
    <property type="match status" value="1"/>
</dbReference>
<dbReference type="GO" id="GO:0003924">
    <property type="term" value="F:GTPase activity"/>
    <property type="evidence" value="ECO:0007669"/>
    <property type="project" value="TreeGrafter"/>
</dbReference>
<evidence type="ECO:0000256" key="5">
    <source>
        <dbReference type="SAM" id="Phobius"/>
    </source>
</evidence>
<organism evidence="7 8">
    <name type="scientific">Mesocricetus auratus</name>
    <name type="common">Golden hamster</name>
    <dbReference type="NCBI Taxonomy" id="10036"/>
    <lineage>
        <taxon>Eukaryota</taxon>
        <taxon>Metazoa</taxon>
        <taxon>Chordata</taxon>
        <taxon>Craniata</taxon>
        <taxon>Vertebrata</taxon>
        <taxon>Euteleostomi</taxon>
        <taxon>Mammalia</taxon>
        <taxon>Eutheria</taxon>
        <taxon>Euarchontoglires</taxon>
        <taxon>Glires</taxon>
        <taxon>Rodentia</taxon>
        <taxon>Myomorpha</taxon>
        <taxon>Muroidea</taxon>
        <taxon>Cricetidae</taxon>
        <taxon>Cricetinae</taxon>
        <taxon>Mesocricetus</taxon>
    </lineage>
</organism>
<dbReference type="FunFam" id="3.40.50.300:FF:000541">
    <property type="entry name" value="Immunity related GTPase M"/>
    <property type="match status" value="1"/>
</dbReference>
<proteinExistence type="inferred from homology"/>
<dbReference type="GO" id="GO:0000045">
    <property type="term" value="P:autophagosome assembly"/>
    <property type="evidence" value="ECO:0007669"/>
    <property type="project" value="TreeGrafter"/>
</dbReference>
<evidence type="ECO:0000259" key="6">
    <source>
        <dbReference type="PROSITE" id="PS51716"/>
    </source>
</evidence>
<evidence type="ECO:0000313" key="7">
    <source>
        <dbReference type="Proteomes" id="UP000886700"/>
    </source>
</evidence>
<dbReference type="GO" id="GO:0045087">
    <property type="term" value="P:innate immune response"/>
    <property type="evidence" value="ECO:0007669"/>
    <property type="project" value="TreeGrafter"/>
</dbReference>
<evidence type="ECO:0000256" key="2">
    <source>
        <dbReference type="ARBA" id="ARBA00022741"/>
    </source>
</evidence>
<dbReference type="OrthoDB" id="422720at2759"/>
<dbReference type="GO" id="GO:0005525">
    <property type="term" value="F:GTP binding"/>
    <property type="evidence" value="ECO:0007669"/>
    <property type="project" value="UniProtKB-KW"/>
</dbReference>
<evidence type="ECO:0000256" key="1">
    <source>
        <dbReference type="ARBA" id="ARBA00005429"/>
    </source>
</evidence>
<sequence length="427" mass="49320">MDSVMMWPPRLWKVGCTLAQCMGFLSFIYVVKSFFIPSSKSITASESFYTNQILYSQEVNERIAQAVKEGNLWNVISMVRNIIMQRKSSNPVKIVVTGDSGNGMSSFINALRLIGHEEEDSAPTGVVRTTQKPALYFSSEFPNVELWDLPGTGVTSQSMENYLEGMEFDKCDLIIIIASEQFSSNHVNLAKAMQRMRRRFYIVWTKLDRDLSSSPLSEPQLLQNIQKNILENLQKEGVMEPPIFLVSNFEPLSHDFPKLRDTLTKDISNIRYTDSLETLSGICDKNIDHKAFSLKENLHSEHLQMTVSYCGTADLQESFKTYQKSFGVDDGSLQQLAQRTGTLEMGHRAMQFQDLHKMDWRLRLLMSFPVYTFFKLLAYRCWFGLWNFVVRKFRHQRQRLIIEVVAQDTKNFLRRALKDNTFPTEVL</sequence>
<feature type="transmembrane region" description="Helical" evidence="5">
    <location>
        <begin position="368"/>
        <end position="390"/>
    </location>
</feature>
<dbReference type="GeneID" id="101837226"/>
<keyword evidence="5" id="KW-0812">Transmembrane</keyword>
<dbReference type="Proteomes" id="UP000886700">
    <property type="component" value="Unplaced"/>
</dbReference>
<dbReference type="GO" id="GO:0035458">
    <property type="term" value="P:cellular response to interferon-beta"/>
    <property type="evidence" value="ECO:0007669"/>
    <property type="project" value="TreeGrafter"/>
</dbReference>
<dbReference type="InterPro" id="IPR051515">
    <property type="entry name" value="IRG"/>
</dbReference>
<evidence type="ECO:0000256" key="3">
    <source>
        <dbReference type="ARBA" id="ARBA00022801"/>
    </source>
</evidence>
<dbReference type="RefSeq" id="XP_012967213.1">
    <property type="nucleotide sequence ID" value="XM_013111759.3"/>
</dbReference>
<dbReference type="Pfam" id="PF05049">
    <property type="entry name" value="IIGP"/>
    <property type="match status" value="1"/>
</dbReference>
<dbReference type="SUPFAM" id="SSF52540">
    <property type="entry name" value="P-loop containing nucleoside triphosphate hydrolases"/>
    <property type="match status" value="1"/>
</dbReference>
<dbReference type="KEGG" id="maua:101837226"/>
<reference evidence="8" key="1">
    <citation type="submission" date="2025-08" db="UniProtKB">
        <authorList>
            <consortium name="RefSeq"/>
        </authorList>
    </citation>
    <scope>IDENTIFICATION</scope>
    <source>
        <tissue evidence="8">Liver</tissue>
    </source>
</reference>
<keyword evidence="3" id="KW-0378">Hydrolase</keyword>
<keyword evidence="5" id="KW-1133">Transmembrane helix</keyword>
<dbReference type="PANTHER" id="PTHR32341:SF6">
    <property type="entry name" value="IMMUNITY-RELATED GTPASE FAMILY M PROTEIN 2-RELATED"/>
    <property type="match status" value="1"/>
</dbReference>
<comment type="similarity">
    <text evidence="1">Belongs to the TRAFAC class dynamin-like GTPase superfamily. IRG family.</text>
</comment>
<dbReference type="InterPro" id="IPR030385">
    <property type="entry name" value="G_IRG_dom"/>
</dbReference>
<protein>
    <submittedName>
        <fullName evidence="8">Immunity-related GTPase family M protein 1 isoform X3</fullName>
    </submittedName>
</protein>
<evidence type="ECO:0000313" key="8">
    <source>
        <dbReference type="RefSeq" id="XP_012967213.1"/>
    </source>
</evidence>
<keyword evidence="5" id="KW-0472">Membrane</keyword>
<keyword evidence="2" id="KW-0547">Nucleotide-binding</keyword>
<dbReference type="InterPro" id="IPR007743">
    <property type="entry name" value="Immunity-related_GTPase-like"/>
</dbReference>
<accession>A0A1U8BUK7</accession>
<keyword evidence="7" id="KW-1185">Reference proteome</keyword>
<dbReference type="InterPro" id="IPR027417">
    <property type="entry name" value="P-loop_NTPase"/>
</dbReference>
<dbReference type="STRING" id="10036.ENSMAUP00000009858"/>
<dbReference type="AlphaFoldDB" id="A0A1U8BUK7"/>
<dbReference type="PROSITE" id="PS51716">
    <property type="entry name" value="G_IRG"/>
    <property type="match status" value="1"/>
</dbReference>
<dbReference type="GO" id="GO:0005789">
    <property type="term" value="C:endoplasmic reticulum membrane"/>
    <property type="evidence" value="ECO:0007669"/>
    <property type="project" value="TreeGrafter"/>
</dbReference>
<feature type="domain" description="IRG-type G" evidence="6">
    <location>
        <begin position="90"/>
        <end position="266"/>
    </location>
</feature>